<dbReference type="HOGENOM" id="CLU_041952_0_0_1"/>
<proteinExistence type="predicted"/>
<feature type="region of interest" description="Disordered" evidence="1">
    <location>
        <begin position="60"/>
        <end position="155"/>
    </location>
</feature>
<reference evidence="2 3" key="1">
    <citation type="submission" date="2014-06" db="EMBL/GenBank/DDBJ databases">
        <title>Evolutionary Origins and Diversification of the Mycorrhizal Mutualists.</title>
        <authorList>
            <consortium name="DOE Joint Genome Institute"/>
            <consortium name="Mycorrhizal Genomics Consortium"/>
            <person name="Kohler A."/>
            <person name="Kuo A."/>
            <person name="Nagy L.G."/>
            <person name="Floudas D."/>
            <person name="Copeland A."/>
            <person name="Barry K.W."/>
            <person name="Cichocki N."/>
            <person name="Veneault-Fourrey C."/>
            <person name="LaButti K."/>
            <person name="Lindquist E.A."/>
            <person name="Lipzen A."/>
            <person name="Lundell T."/>
            <person name="Morin E."/>
            <person name="Murat C."/>
            <person name="Riley R."/>
            <person name="Ohm R."/>
            <person name="Sun H."/>
            <person name="Tunlid A."/>
            <person name="Henrissat B."/>
            <person name="Grigoriev I.V."/>
            <person name="Hibbett D.S."/>
            <person name="Martin F."/>
        </authorList>
    </citation>
    <scope>NUCLEOTIDE SEQUENCE [LARGE SCALE GENOMIC DNA]</scope>
    <source>
        <strain evidence="2 3">SS14</strain>
    </source>
</reference>
<dbReference type="Proteomes" id="UP000054279">
    <property type="component" value="Unassembled WGS sequence"/>
</dbReference>
<evidence type="ECO:0000313" key="3">
    <source>
        <dbReference type="Proteomes" id="UP000054279"/>
    </source>
</evidence>
<feature type="compositionally biased region" description="Basic and acidic residues" evidence="1">
    <location>
        <begin position="70"/>
        <end position="101"/>
    </location>
</feature>
<name>A0A0C9TQ66_SPHS4</name>
<organism evidence="2 3">
    <name type="scientific">Sphaerobolus stellatus (strain SS14)</name>
    <dbReference type="NCBI Taxonomy" id="990650"/>
    <lineage>
        <taxon>Eukaryota</taxon>
        <taxon>Fungi</taxon>
        <taxon>Dikarya</taxon>
        <taxon>Basidiomycota</taxon>
        <taxon>Agaricomycotina</taxon>
        <taxon>Agaricomycetes</taxon>
        <taxon>Phallomycetidae</taxon>
        <taxon>Geastrales</taxon>
        <taxon>Sphaerobolaceae</taxon>
        <taxon>Sphaerobolus</taxon>
    </lineage>
</organism>
<gene>
    <name evidence="2" type="ORF">M422DRAFT_275237</name>
</gene>
<keyword evidence="3" id="KW-1185">Reference proteome</keyword>
<evidence type="ECO:0000256" key="1">
    <source>
        <dbReference type="SAM" id="MobiDB-lite"/>
    </source>
</evidence>
<protein>
    <submittedName>
        <fullName evidence="2">Uncharacterized protein</fullName>
    </submittedName>
</protein>
<evidence type="ECO:0000313" key="2">
    <source>
        <dbReference type="EMBL" id="KIJ24079.1"/>
    </source>
</evidence>
<sequence>MTDLLLPTHILGWKTSDEVDCMEDIPVRHYWQACDQERTQHESRYQELLDAEWVAASCKRAEDATQAVREAQEKAKGKEKEKEKEKGKEKEKEKGKEKEAGPSRSTKGKGKEVPKTPKKPTPKKSSCEVPSESEEEMMMQTNPSPAYISSRRRRSHACPRTARRCLRQLEQKAAADSAAADTRVLQLLELKSKGVEIPVDLEKRVQVEHGLVQSTLKEHTEDITKWMDEIQAHMAWTKNGLPRISNDDSPP</sequence>
<dbReference type="EMBL" id="KN837537">
    <property type="protein sequence ID" value="KIJ24079.1"/>
    <property type="molecule type" value="Genomic_DNA"/>
</dbReference>
<dbReference type="AlphaFoldDB" id="A0A0C9TQ66"/>
<accession>A0A0C9TQ66</accession>